<feature type="transmembrane region" description="Helical" evidence="1">
    <location>
        <begin position="14"/>
        <end position="32"/>
    </location>
</feature>
<organism evidence="2 3">
    <name type="scientific">Candidatus Tagabacteria bacterium RIFCSPLOWO2_01_FULL_39_11</name>
    <dbReference type="NCBI Taxonomy" id="1802295"/>
    <lineage>
        <taxon>Bacteria</taxon>
        <taxon>Candidatus Tagaibacteriota</taxon>
    </lineage>
</organism>
<keyword evidence="1" id="KW-0812">Transmembrane</keyword>
<evidence type="ECO:0000313" key="3">
    <source>
        <dbReference type="Proteomes" id="UP000178302"/>
    </source>
</evidence>
<name>A0A1G2LPZ4_9BACT</name>
<sequence>MKKKNKMKIAKSKFGLILSFVYVLILITFIIYTRSACGGNPLCGLIEVLPALPWLFILIALVDFYSIELNFIFTLGYTVSLLINVIIIYFIGLFIQRMFEKIRNKQQIK</sequence>
<dbReference type="EMBL" id="MHQZ01000027">
    <property type="protein sequence ID" value="OHA13643.1"/>
    <property type="molecule type" value="Genomic_DNA"/>
</dbReference>
<accession>A0A1G2LPZ4</accession>
<protein>
    <submittedName>
        <fullName evidence="2">Uncharacterized protein</fullName>
    </submittedName>
</protein>
<feature type="transmembrane region" description="Helical" evidence="1">
    <location>
        <begin position="44"/>
        <end position="65"/>
    </location>
</feature>
<comment type="caution">
    <text evidence="2">The sequence shown here is derived from an EMBL/GenBank/DDBJ whole genome shotgun (WGS) entry which is preliminary data.</text>
</comment>
<evidence type="ECO:0000256" key="1">
    <source>
        <dbReference type="SAM" id="Phobius"/>
    </source>
</evidence>
<keyword evidence="1" id="KW-0472">Membrane</keyword>
<dbReference type="AlphaFoldDB" id="A0A1G2LPZ4"/>
<reference evidence="2 3" key="1">
    <citation type="journal article" date="2016" name="Nat. Commun.">
        <title>Thousands of microbial genomes shed light on interconnected biogeochemical processes in an aquifer system.</title>
        <authorList>
            <person name="Anantharaman K."/>
            <person name="Brown C.T."/>
            <person name="Hug L.A."/>
            <person name="Sharon I."/>
            <person name="Castelle C.J."/>
            <person name="Probst A.J."/>
            <person name="Thomas B.C."/>
            <person name="Singh A."/>
            <person name="Wilkins M.J."/>
            <person name="Karaoz U."/>
            <person name="Brodie E.L."/>
            <person name="Williams K.H."/>
            <person name="Hubbard S.S."/>
            <person name="Banfield J.F."/>
        </authorList>
    </citation>
    <scope>NUCLEOTIDE SEQUENCE [LARGE SCALE GENOMIC DNA]</scope>
</reference>
<gene>
    <name evidence="2" type="ORF">A2909_03175</name>
</gene>
<keyword evidence="1" id="KW-1133">Transmembrane helix</keyword>
<evidence type="ECO:0000313" key="2">
    <source>
        <dbReference type="EMBL" id="OHA13643.1"/>
    </source>
</evidence>
<feature type="transmembrane region" description="Helical" evidence="1">
    <location>
        <begin position="71"/>
        <end position="95"/>
    </location>
</feature>
<proteinExistence type="predicted"/>
<dbReference type="Proteomes" id="UP000178302">
    <property type="component" value="Unassembled WGS sequence"/>
</dbReference>